<organism evidence="3">
    <name type="scientific">Leptolyngbya sp. NK1-12</name>
    <dbReference type="NCBI Taxonomy" id="2547451"/>
    <lineage>
        <taxon>Bacteria</taxon>
        <taxon>Bacillati</taxon>
        <taxon>Cyanobacteriota</taxon>
        <taxon>Cyanophyceae</taxon>
        <taxon>Leptolyngbyales</taxon>
        <taxon>Leptolyngbyaceae</taxon>
        <taxon>Leptolyngbya group</taxon>
        <taxon>Leptolyngbya</taxon>
    </lineage>
</organism>
<protein>
    <recommendedName>
        <fullName evidence="4">Serine protease</fullName>
    </recommendedName>
</protein>
<evidence type="ECO:0000313" key="3">
    <source>
        <dbReference type="EMBL" id="WNZ27567.1"/>
    </source>
</evidence>
<dbReference type="AlphaFoldDB" id="A0AA96WZ53"/>
<reference evidence="3" key="1">
    <citation type="submission" date="2020-05" db="EMBL/GenBank/DDBJ databases">
        <authorList>
            <person name="Zhu T."/>
            <person name="Keshari N."/>
            <person name="Lu X."/>
        </authorList>
    </citation>
    <scope>NUCLEOTIDE SEQUENCE</scope>
    <source>
        <strain evidence="3">NK1-12</strain>
    </source>
</reference>
<feature type="compositionally biased region" description="Low complexity" evidence="1">
    <location>
        <begin position="32"/>
        <end position="49"/>
    </location>
</feature>
<dbReference type="EMBL" id="CP053587">
    <property type="protein sequence ID" value="WNZ27567.1"/>
    <property type="molecule type" value="Genomic_DNA"/>
</dbReference>
<evidence type="ECO:0008006" key="4">
    <source>
        <dbReference type="Google" id="ProtNLM"/>
    </source>
</evidence>
<sequence>MSKIVIALASLVGVSVFLGACEPAGTGGTGGTDTSPTVAPETSPVAPADSPTPSPTTSP</sequence>
<dbReference type="RefSeq" id="WP_158673173.1">
    <property type="nucleotide sequence ID" value="NZ_CP053587.1"/>
</dbReference>
<accession>A0AA96WZ53</accession>
<feature type="compositionally biased region" description="Pro residues" evidence="1">
    <location>
        <begin position="50"/>
        <end position="59"/>
    </location>
</feature>
<proteinExistence type="predicted"/>
<feature type="chain" id="PRO_5041707761" description="Serine protease" evidence="2">
    <location>
        <begin position="21"/>
        <end position="59"/>
    </location>
</feature>
<feature type="region of interest" description="Disordered" evidence="1">
    <location>
        <begin position="21"/>
        <end position="59"/>
    </location>
</feature>
<dbReference type="PROSITE" id="PS51257">
    <property type="entry name" value="PROKAR_LIPOPROTEIN"/>
    <property type="match status" value="1"/>
</dbReference>
<evidence type="ECO:0000256" key="2">
    <source>
        <dbReference type="SAM" id="SignalP"/>
    </source>
</evidence>
<name>A0AA96WZ53_9CYAN</name>
<gene>
    <name evidence="3" type="ORF">HJG54_32375</name>
</gene>
<feature type="signal peptide" evidence="2">
    <location>
        <begin position="1"/>
        <end position="20"/>
    </location>
</feature>
<keyword evidence="2" id="KW-0732">Signal</keyword>
<evidence type="ECO:0000256" key="1">
    <source>
        <dbReference type="SAM" id="MobiDB-lite"/>
    </source>
</evidence>